<proteinExistence type="predicted"/>
<protein>
    <recommendedName>
        <fullName evidence="3">Mu-like prophage DNA circulation protein</fullName>
    </recommendedName>
</protein>
<organism evidence="1 2">
    <name type="scientific">Pseudomonas saponiphila</name>
    <dbReference type="NCBI Taxonomy" id="556534"/>
    <lineage>
        <taxon>Bacteria</taxon>
        <taxon>Pseudomonadati</taxon>
        <taxon>Pseudomonadota</taxon>
        <taxon>Gammaproteobacteria</taxon>
        <taxon>Pseudomonadales</taxon>
        <taxon>Pseudomonadaceae</taxon>
        <taxon>Pseudomonas</taxon>
    </lineage>
</organism>
<dbReference type="RefSeq" id="WP_092316312.1">
    <property type="nucleotide sequence ID" value="NZ_FNTJ01000001.1"/>
</dbReference>
<evidence type="ECO:0000313" key="1">
    <source>
        <dbReference type="EMBL" id="SEC24737.1"/>
    </source>
</evidence>
<evidence type="ECO:0000313" key="2">
    <source>
        <dbReference type="Proteomes" id="UP000198982"/>
    </source>
</evidence>
<evidence type="ECO:0008006" key="3">
    <source>
        <dbReference type="Google" id="ProtNLM"/>
    </source>
</evidence>
<keyword evidence="2" id="KW-1185">Reference proteome</keyword>
<gene>
    <name evidence="1" type="ORF">SAMN05216178_3968</name>
</gene>
<name>A0A1H4QYY8_9PSED</name>
<sequence>MSFTSFLDNFAPGGDPFATRLIVGDFEFSGLEVPESVTIGAKQQAVVHKLVGGKRIVDVMGIDYDNMSWSGWFTGATAGDRVTELETLRDLGLPLAFNMDGYYFSVLIQNFNARFEHVYRRYYSIELLLIERLDAPVTENALAGALDALINSDIGESLGLADIINVDSVTSAINTVKDAVAQVQGFANATIETIQTVIRPIVAAQQIIQSVIAQVGASINDITTLGGLIPGNPVARAAHNVLRQAGALTQLAPLYQMQSVLERVQKNVLAGPLANGTSSVTTSNSSLQKIAADSYGDQSRWTQIAAANSIVDPRLDGIQTIKIPIGE</sequence>
<dbReference type="Proteomes" id="UP000198982">
    <property type="component" value="Unassembled WGS sequence"/>
</dbReference>
<accession>A0A1H4QYY8</accession>
<reference evidence="2" key="1">
    <citation type="submission" date="2016-10" db="EMBL/GenBank/DDBJ databases">
        <authorList>
            <person name="Varghese N."/>
            <person name="Submissions S."/>
        </authorList>
    </citation>
    <scope>NUCLEOTIDE SEQUENCE [LARGE SCALE GENOMIC DNA]</scope>
    <source>
        <strain evidence="2">DSM 9751</strain>
    </source>
</reference>
<dbReference type="AlphaFoldDB" id="A0A1H4QYY8"/>
<dbReference type="EMBL" id="FNTJ01000001">
    <property type="protein sequence ID" value="SEC24737.1"/>
    <property type="molecule type" value="Genomic_DNA"/>
</dbReference>